<comment type="caution">
    <text evidence="7">The sequence shown here is derived from an EMBL/GenBank/DDBJ whole genome shotgun (WGS) entry which is preliminary data.</text>
</comment>
<evidence type="ECO:0000259" key="6">
    <source>
        <dbReference type="PROSITE" id="PS50119"/>
    </source>
</evidence>
<dbReference type="EMBL" id="SRMA01026399">
    <property type="protein sequence ID" value="TRY84570.1"/>
    <property type="molecule type" value="Genomic_DNA"/>
</dbReference>
<organism evidence="7 8">
    <name type="scientific">Danionella cerebrum</name>
    <dbReference type="NCBI Taxonomy" id="2873325"/>
    <lineage>
        <taxon>Eukaryota</taxon>
        <taxon>Metazoa</taxon>
        <taxon>Chordata</taxon>
        <taxon>Craniata</taxon>
        <taxon>Vertebrata</taxon>
        <taxon>Euteleostomi</taxon>
        <taxon>Actinopterygii</taxon>
        <taxon>Neopterygii</taxon>
        <taxon>Teleostei</taxon>
        <taxon>Ostariophysi</taxon>
        <taxon>Cypriniformes</taxon>
        <taxon>Danionidae</taxon>
        <taxon>Danioninae</taxon>
        <taxon>Danionella</taxon>
    </lineage>
</organism>
<gene>
    <name evidence="7" type="ORF">DNTS_001312</name>
</gene>
<dbReference type="InterPro" id="IPR027370">
    <property type="entry name" value="Znf-RING_euk"/>
</dbReference>
<dbReference type="InterPro" id="IPR050143">
    <property type="entry name" value="TRIM/RBCC"/>
</dbReference>
<feature type="domain" description="RING-type" evidence="5">
    <location>
        <begin position="24"/>
        <end position="64"/>
    </location>
</feature>
<dbReference type="InterPro" id="IPR017907">
    <property type="entry name" value="Znf_RING_CS"/>
</dbReference>
<keyword evidence="3" id="KW-0862">Zinc</keyword>
<dbReference type="AlphaFoldDB" id="A0A553Q3Q8"/>
<dbReference type="InterPro" id="IPR013083">
    <property type="entry name" value="Znf_RING/FYVE/PHD"/>
</dbReference>
<dbReference type="OrthoDB" id="6589456at2759"/>
<dbReference type="PROSITE" id="PS50089">
    <property type="entry name" value="ZF_RING_2"/>
    <property type="match status" value="1"/>
</dbReference>
<evidence type="ECO:0000256" key="4">
    <source>
        <dbReference type="PROSITE-ProRule" id="PRU00024"/>
    </source>
</evidence>
<dbReference type="PANTHER" id="PTHR24103">
    <property type="entry name" value="E3 UBIQUITIN-PROTEIN LIGASE TRIM"/>
    <property type="match status" value="1"/>
</dbReference>
<dbReference type="Proteomes" id="UP000316079">
    <property type="component" value="Unassembled WGS sequence"/>
</dbReference>
<keyword evidence="8" id="KW-1185">Reference proteome</keyword>
<name>A0A553Q3Q8_9TELE</name>
<proteinExistence type="predicted"/>
<evidence type="ECO:0000259" key="5">
    <source>
        <dbReference type="PROSITE" id="PS50089"/>
    </source>
</evidence>
<dbReference type="PROSITE" id="PS50119">
    <property type="entry name" value="ZF_BBOX"/>
    <property type="match status" value="1"/>
</dbReference>
<keyword evidence="2 4" id="KW-0863">Zinc-finger</keyword>
<evidence type="ECO:0000313" key="8">
    <source>
        <dbReference type="Proteomes" id="UP000316079"/>
    </source>
</evidence>
<dbReference type="Pfam" id="PF00643">
    <property type="entry name" value="zf-B_box"/>
    <property type="match status" value="1"/>
</dbReference>
<accession>A0A553Q3Q8</accession>
<dbReference type="SMART" id="SM00184">
    <property type="entry name" value="RING"/>
    <property type="match status" value="1"/>
</dbReference>
<dbReference type="SMART" id="SM00336">
    <property type="entry name" value="BBOX"/>
    <property type="match status" value="1"/>
</dbReference>
<reference evidence="7 8" key="1">
    <citation type="journal article" date="2019" name="Sci. Data">
        <title>Hybrid genome assembly and annotation of Danionella translucida.</title>
        <authorList>
            <person name="Kadobianskyi M."/>
            <person name="Schulze L."/>
            <person name="Schuelke M."/>
            <person name="Judkewitz B."/>
        </authorList>
    </citation>
    <scope>NUCLEOTIDE SEQUENCE [LARGE SCALE GENOMIC DNA]</scope>
    <source>
        <strain evidence="7 8">Bolton</strain>
    </source>
</reference>
<keyword evidence="1" id="KW-0479">Metal-binding</keyword>
<dbReference type="InterPro" id="IPR001841">
    <property type="entry name" value="Znf_RING"/>
</dbReference>
<dbReference type="GO" id="GO:0008270">
    <property type="term" value="F:zinc ion binding"/>
    <property type="evidence" value="ECO:0007669"/>
    <property type="project" value="UniProtKB-KW"/>
</dbReference>
<dbReference type="InterPro" id="IPR000315">
    <property type="entry name" value="Znf_B-box"/>
</dbReference>
<dbReference type="Gene3D" id="3.30.160.60">
    <property type="entry name" value="Classic Zinc Finger"/>
    <property type="match status" value="1"/>
</dbReference>
<feature type="domain" description="B box-type" evidence="6">
    <location>
        <begin position="96"/>
        <end position="135"/>
    </location>
</feature>
<evidence type="ECO:0008006" key="9">
    <source>
        <dbReference type="Google" id="ProtNLM"/>
    </source>
</evidence>
<dbReference type="SUPFAM" id="SSF57850">
    <property type="entry name" value="RING/U-box"/>
    <property type="match status" value="1"/>
</dbReference>
<dbReference type="PROSITE" id="PS00518">
    <property type="entry name" value="ZF_RING_1"/>
    <property type="match status" value="1"/>
</dbReference>
<evidence type="ECO:0000256" key="3">
    <source>
        <dbReference type="ARBA" id="ARBA00022833"/>
    </source>
</evidence>
<dbReference type="Gene3D" id="3.30.40.10">
    <property type="entry name" value="Zinc/RING finger domain, C3HC4 (zinc finger)"/>
    <property type="match status" value="1"/>
</dbReference>
<dbReference type="Pfam" id="PF13445">
    <property type="entry name" value="zf-RING_UBOX"/>
    <property type="match status" value="1"/>
</dbReference>
<evidence type="ECO:0000313" key="7">
    <source>
        <dbReference type="EMBL" id="TRY84570.1"/>
    </source>
</evidence>
<dbReference type="SUPFAM" id="SSF57845">
    <property type="entry name" value="B-box zinc-binding domain"/>
    <property type="match status" value="1"/>
</dbReference>
<sequence>MADFRYDDFTDRSDSEPMAENLTCSVCKDIFTEPVLLSCSHSFCRTCLEASWENKTTHNCPVCRKNCNGETPINNRDLNNACVTYKRQRVHSGKSSGENLCGLHQCPLTLFCMKDEEPVCVVCVSSHPEHRLVSIEEGVPLAKSQTKEAEEKIKQEFERLHQALYEEEKSRMIALSTEEKEKTEKMKNKIQTLAADISALADLLKSVKRQMGAEDLVFLQVKYECDIDKLCKYLRRKPF</sequence>
<evidence type="ECO:0000256" key="1">
    <source>
        <dbReference type="ARBA" id="ARBA00022723"/>
    </source>
</evidence>
<evidence type="ECO:0000256" key="2">
    <source>
        <dbReference type="ARBA" id="ARBA00022771"/>
    </source>
</evidence>
<protein>
    <recommendedName>
        <fullName evidence="9">RING-type domain-containing protein</fullName>
    </recommendedName>
</protein>